<dbReference type="Proteomes" id="UP000076038">
    <property type="component" value="Chromosome"/>
</dbReference>
<dbReference type="PATRIC" id="fig|1653479.3.peg.2129"/>
<reference evidence="1 2" key="1">
    <citation type="journal article" date="2016" name="Genome Announc.">
        <title>Complete Genome and Plasmid Sequences for Rhodococcus fascians D188 and Draft Sequences for Rhodococcus Isolates PBTS 1 and PBTS 2.</title>
        <authorList>
            <person name="Stamler R.A."/>
            <person name="Vereecke D."/>
            <person name="Zhang Y."/>
            <person name="Schilkey F."/>
            <person name="Devitt N."/>
            <person name="Randall J.J."/>
        </authorList>
    </citation>
    <scope>NUCLEOTIDE SEQUENCE [LARGE SCALE GENOMIC DNA]</scope>
    <source>
        <strain evidence="1 2">PBTS2</strain>
    </source>
</reference>
<name>A0A143QKG3_RHOFA</name>
<keyword evidence="2" id="KW-1185">Reference proteome</keyword>
<proteinExistence type="predicted"/>
<evidence type="ECO:0008006" key="3">
    <source>
        <dbReference type="Google" id="ProtNLM"/>
    </source>
</evidence>
<dbReference type="EMBL" id="CP015220">
    <property type="protein sequence ID" value="AMY23409.1"/>
    <property type="molecule type" value="Genomic_DNA"/>
</dbReference>
<dbReference type="RefSeq" id="WP_063216565.1">
    <property type="nucleotide sequence ID" value="NZ_CP015220.1"/>
</dbReference>
<evidence type="ECO:0000313" key="2">
    <source>
        <dbReference type="Proteomes" id="UP000076038"/>
    </source>
</evidence>
<accession>A0A143QKG3</accession>
<organism evidence="1 2">
    <name type="scientific">Rhodococcoides fascians</name>
    <name type="common">Rhodococcus fascians</name>
    <dbReference type="NCBI Taxonomy" id="1828"/>
    <lineage>
        <taxon>Bacteria</taxon>
        <taxon>Bacillati</taxon>
        <taxon>Actinomycetota</taxon>
        <taxon>Actinomycetes</taxon>
        <taxon>Mycobacteriales</taxon>
        <taxon>Nocardiaceae</taxon>
        <taxon>Rhodococcoides</taxon>
    </lineage>
</organism>
<sequence>MDEKFRAFPEEISGLGRLVSEISSQTMKSYKYFDENAVPDAAEAGALLGTLVAPLEGMKDIWLGRHVHLAVNCGELGNNLNTAAWLYSDQDQRNYEALNRHTHGLPVGMPGYDPGDANRAATGSVDDYSDVVDYGRPEGIDYPAPATFPDDLAAVIADAAGWLGDIDNAIEHLIGHSPLQELVRPVGGNWNDLRRLGGAYRIAGEAMEHGGEALAGGTSRVDPKWNGLAAVAYKDYAAKQVEAMKWEGACGRVVEAVAERASEEIRESAHALVRTVREMVEKELDLTTGEKVAEFLVKKAGIAGITYQLYRVYDILRTGYDLAMTLYESIRMGIAALKEFLTIVASPSGYMNEQFEQKLAPVTKWLNRADLAKDIFTTADAGPMYHVPQDPYSLGTDKQPWADA</sequence>
<protein>
    <recommendedName>
        <fullName evidence="3">WXG100 family type VII secretion target</fullName>
    </recommendedName>
</protein>
<evidence type="ECO:0000313" key="1">
    <source>
        <dbReference type="EMBL" id="AMY23409.1"/>
    </source>
</evidence>
<dbReference type="OrthoDB" id="4763534at2"/>
<gene>
    <name evidence="1" type="ORF">A3Q41_02107</name>
</gene>
<reference evidence="2" key="2">
    <citation type="submission" date="2016-04" db="EMBL/GenBank/DDBJ databases">
        <title>Complete Genome and Plasmid Sequences for Rhodococcus fascians D188 and Draft Sequences for Rhodococcus spp. Isolates PBTS 1 and PBTS 2.</title>
        <authorList>
            <person name="Stamer R."/>
            <person name="Vereecke D."/>
            <person name="Zhang Y."/>
            <person name="Schilkey F."/>
            <person name="Devitt N."/>
            <person name="Randall J."/>
        </authorList>
    </citation>
    <scope>NUCLEOTIDE SEQUENCE [LARGE SCALE GENOMIC DNA]</scope>
    <source>
        <strain evidence="2">PBTS2</strain>
    </source>
</reference>
<dbReference type="KEGG" id="rhs:A3Q41_02107"/>
<dbReference type="AlphaFoldDB" id="A0A143QKG3"/>